<dbReference type="AlphaFoldDB" id="A0A699V684"/>
<proteinExistence type="predicted"/>
<evidence type="ECO:0000313" key="1">
    <source>
        <dbReference type="EMBL" id="GFD29583.1"/>
    </source>
</evidence>
<organism evidence="1">
    <name type="scientific">Tanacetum cinerariifolium</name>
    <name type="common">Dalmatian daisy</name>
    <name type="synonym">Chrysanthemum cinerariifolium</name>
    <dbReference type="NCBI Taxonomy" id="118510"/>
    <lineage>
        <taxon>Eukaryota</taxon>
        <taxon>Viridiplantae</taxon>
        <taxon>Streptophyta</taxon>
        <taxon>Embryophyta</taxon>
        <taxon>Tracheophyta</taxon>
        <taxon>Spermatophyta</taxon>
        <taxon>Magnoliopsida</taxon>
        <taxon>eudicotyledons</taxon>
        <taxon>Gunneridae</taxon>
        <taxon>Pentapetalae</taxon>
        <taxon>asterids</taxon>
        <taxon>campanulids</taxon>
        <taxon>Asterales</taxon>
        <taxon>Asteraceae</taxon>
        <taxon>Asteroideae</taxon>
        <taxon>Anthemideae</taxon>
        <taxon>Anthemidinae</taxon>
        <taxon>Tanacetum</taxon>
    </lineage>
</organism>
<protein>
    <submittedName>
        <fullName evidence="1">Uncharacterized protein</fullName>
    </submittedName>
</protein>
<reference evidence="1" key="1">
    <citation type="journal article" date="2019" name="Sci. Rep.">
        <title>Draft genome of Tanacetum cinerariifolium, the natural source of mosquito coil.</title>
        <authorList>
            <person name="Yamashiro T."/>
            <person name="Shiraishi A."/>
            <person name="Satake H."/>
            <person name="Nakayama K."/>
        </authorList>
    </citation>
    <scope>NUCLEOTIDE SEQUENCE</scope>
</reference>
<comment type="caution">
    <text evidence="1">The sequence shown here is derived from an EMBL/GenBank/DDBJ whole genome shotgun (WGS) entry which is preliminary data.</text>
</comment>
<gene>
    <name evidence="1" type="ORF">Tci_901552</name>
</gene>
<feature type="non-terminal residue" evidence="1">
    <location>
        <position position="1"/>
    </location>
</feature>
<dbReference type="EMBL" id="BKCJ011396231">
    <property type="protein sequence ID" value="GFD29583.1"/>
    <property type="molecule type" value="Genomic_DNA"/>
</dbReference>
<sequence>DEKMVVPTIEKVAEPVAEAKEEQVIALVVDIEEGQMDVLMKDMEETWPCCLARLMTSRMTMRVLMRKKL</sequence>
<name>A0A699V684_TANCI</name>
<accession>A0A699V684</accession>